<dbReference type="PANTHER" id="PTHR33360">
    <property type="entry name" value="TRANSPOSASE FOR INSERTION SEQUENCE ELEMENT IS200"/>
    <property type="match status" value="1"/>
</dbReference>
<dbReference type="Proteomes" id="UP000184518">
    <property type="component" value="Unassembled WGS sequence"/>
</dbReference>
<reference evidence="3" key="1">
    <citation type="submission" date="2016-11" db="EMBL/GenBank/DDBJ databases">
        <authorList>
            <person name="Varghese N."/>
            <person name="Submissions S."/>
        </authorList>
    </citation>
    <scope>NUCLEOTIDE SEQUENCE [LARGE SCALE GENOMIC DNA]</scope>
    <source>
        <strain evidence="3">DSM 27619</strain>
    </source>
</reference>
<evidence type="ECO:0000313" key="3">
    <source>
        <dbReference type="Proteomes" id="UP000184518"/>
    </source>
</evidence>
<feature type="domain" description="Transposase IS200-like" evidence="1">
    <location>
        <begin position="5"/>
        <end position="119"/>
    </location>
</feature>
<dbReference type="Pfam" id="PF01797">
    <property type="entry name" value="Y1_Tnp"/>
    <property type="match status" value="1"/>
</dbReference>
<name>A0A1M5GIK2_9FLAO</name>
<dbReference type="SUPFAM" id="SSF143422">
    <property type="entry name" value="Transposase IS200-like"/>
    <property type="match status" value="1"/>
</dbReference>
<dbReference type="InterPro" id="IPR036515">
    <property type="entry name" value="Transposase_17_sf"/>
</dbReference>
<gene>
    <name evidence="2" type="ORF">SAMN05443633_109146</name>
</gene>
<dbReference type="STRING" id="1416778.SAMN05443633_109146"/>
<dbReference type="NCBIfam" id="NF033573">
    <property type="entry name" value="transpos_IS200"/>
    <property type="match status" value="1"/>
</dbReference>
<sequence>MANTYTQIYIQIVFTVKGRQNLISKENREELHRFITGIISHRNQKLFAVFAMPDHIHILVSMSPTVSISDLVRDIKAGSSKFINEKGWMNGKFNWQEGYGAFSYSKSSLDSVVKYILNQEEHHKKKTFQEEYLDFMEKFEIEYDPKYLFEWIED</sequence>
<dbReference type="GO" id="GO:0006313">
    <property type="term" value="P:DNA transposition"/>
    <property type="evidence" value="ECO:0007669"/>
    <property type="project" value="InterPro"/>
</dbReference>
<organism evidence="2 3">
    <name type="scientific">Chryseobacterium arachidis</name>
    <dbReference type="NCBI Taxonomy" id="1416778"/>
    <lineage>
        <taxon>Bacteria</taxon>
        <taxon>Pseudomonadati</taxon>
        <taxon>Bacteroidota</taxon>
        <taxon>Flavobacteriia</taxon>
        <taxon>Flavobacteriales</taxon>
        <taxon>Weeksellaceae</taxon>
        <taxon>Chryseobacterium group</taxon>
        <taxon>Chryseobacterium</taxon>
    </lineage>
</organism>
<accession>A0A1M5GIK2</accession>
<protein>
    <submittedName>
        <fullName evidence="2">REP element-mobilizing transposase RayT</fullName>
    </submittedName>
</protein>
<dbReference type="InterPro" id="IPR002686">
    <property type="entry name" value="Transposase_17"/>
</dbReference>
<dbReference type="PANTHER" id="PTHR33360:SF2">
    <property type="entry name" value="TRANSPOSASE FOR INSERTION SEQUENCE ELEMENT IS200"/>
    <property type="match status" value="1"/>
</dbReference>
<dbReference type="Gene3D" id="3.30.70.1290">
    <property type="entry name" value="Transposase IS200-like"/>
    <property type="match status" value="1"/>
</dbReference>
<dbReference type="EMBL" id="FQUT01000009">
    <property type="protein sequence ID" value="SHG03570.1"/>
    <property type="molecule type" value="Genomic_DNA"/>
</dbReference>
<dbReference type="RefSeq" id="WP_072960130.1">
    <property type="nucleotide sequence ID" value="NZ_FQUT01000009.1"/>
</dbReference>
<dbReference type="GO" id="GO:0003677">
    <property type="term" value="F:DNA binding"/>
    <property type="evidence" value="ECO:0007669"/>
    <property type="project" value="InterPro"/>
</dbReference>
<dbReference type="SMART" id="SM01321">
    <property type="entry name" value="Y1_Tnp"/>
    <property type="match status" value="1"/>
</dbReference>
<dbReference type="AlphaFoldDB" id="A0A1M5GIK2"/>
<evidence type="ECO:0000313" key="2">
    <source>
        <dbReference type="EMBL" id="SHG03570.1"/>
    </source>
</evidence>
<evidence type="ECO:0000259" key="1">
    <source>
        <dbReference type="SMART" id="SM01321"/>
    </source>
</evidence>
<dbReference type="OrthoDB" id="9797997at2"/>
<proteinExistence type="predicted"/>
<keyword evidence="3" id="KW-1185">Reference proteome</keyword>
<dbReference type="GO" id="GO:0004803">
    <property type="term" value="F:transposase activity"/>
    <property type="evidence" value="ECO:0007669"/>
    <property type="project" value="InterPro"/>
</dbReference>